<protein>
    <submittedName>
        <fullName evidence="1">Transposase</fullName>
    </submittedName>
</protein>
<dbReference type="PANTHER" id="PTHR34614:SF2">
    <property type="entry name" value="TRANSPOSASE IS4-LIKE DOMAIN-CONTAINING PROTEIN"/>
    <property type="match status" value="1"/>
</dbReference>
<dbReference type="EMBL" id="JAUSUG010000010">
    <property type="protein sequence ID" value="MDQ0255320.1"/>
    <property type="molecule type" value="Genomic_DNA"/>
</dbReference>
<accession>A0ABT9ZWH8</accession>
<keyword evidence="2" id="KW-1185">Reference proteome</keyword>
<sequence length="159" mass="18893">MTTKNSLGFSLKYEIKQDKIKADERLDGTVVIQTNEKKYEDEELIKIYKNQNKVGNAFRIIKHDLNIRPMYHRKEECVKGHVYVCVIAYFLVMAIEYLEQRESYNNTARVILHYLRRIHLVDINLPDGSKKYSLTKIDKELKDILQIYKIKKMKVPDLV</sequence>
<dbReference type="RefSeq" id="WP_307326256.1">
    <property type="nucleotide sequence ID" value="NZ_JAUSUG010000010.1"/>
</dbReference>
<proteinExistence type="predicted"/>
<organism evidence="1 2">
    <name type="scientific">Evansella vedderi</name>
    <dbReference type="NCBI Taxonomy" id="38282"/>
    <lineage>
        <taxon>Bacteria</taxon>
        <taxon>Bacillati</taxon>
        <taxon>Bacillota</taxon>
        <taxon>Bacilli</taxon>
        <taxon>Bacillales</taxon>
        <taxon>Bacillaceae</taxon>
        <taxon>Evansella</taxon>
    </lineage>
</organism>
<name>A0ABT9ZWH8_9BACI</name>
<comment type="caution">
    <text evidence="1">The sequence shown here is derived from an EMBL/GenBank/DDBJ whole genome shotgun (WGS) entry which is preliminary data.</text>
</comment>
<dbReference type="Proteomes" id="UP001230005">
    <property type="component" value="Unassembled WGS sequence"/>
</dbReference>
<dbReference type="PANTHER" id="PTHR34614">
    <property type="match status" value="1"/>
</dbReference>
<gene>
    <name evidence="1" type="ORF">J2S74_002702</name>
</gene>
<reference evidence="1 2" key="1">
    <citation type="submission" date="2023-07" db="EMBL/GenBank/DDBJ databases">
        <title>Genomic Encyclopedia of Type Strains, Phase IV (KMG-IV): sequencing the most valuable type-strain genomes for metagenomic binning, comparative biology and taxonomic classification.</title>
        <authorList>
            <person name="Goeker M."/>
        </authorList>
    </citation>
    <scope>NUCLEOTIDE SEQUENCE [LARGE SCALE GENOMIC DNA]</scope>
    <source>
        <strain evidence="1 2">DSM 9768</strain>
    </source>
</reference>
<evidence type="ECO:0000313" key="2">
    <source>
        <dbReference type="Proteomes" id="UP001230005"/>
    </source>
</evidence>
<evidence type="ECO:0000313" key="1">
    <source>
        <dbReference type="EMBL" id="MDQ0255320.1"/>
    </source>
</evidence>